<gene>
    <name evidence="2" type="ORF">S01H1_58317</name>
</gene>
<reference evidence="2" key="1">
    <citation type="journal article" date="2014" name="Front. Microbiol.">
        <title>High frequency of phylogenetically diverse reductive dehalogenase-homologous genes in deep subseafloor sedimentary metagenomes.</title>
        <authorList>
            <person name="Kawai M."/>
            <person name="Futagami T."/>
            <person name="Toyoda A."/>
            <person name="Takaki Y."/>
            <person name="Nishi S."/>
            <person name="Hori S."/>
            <person name="Arai W."/>
            <person name="Tsubouchi T."/>
            <person name="Morono Y."/>
            <person name="Uchiyama I."/>
            <person name="Ito T."/>
            <person name="Fujiyama A."/>
            <person name="Inagaki F."/>
            <person name="Takami H."/>
        </authorList>
    </citation>
    <scope>NUCLEOTIDE SEQUENCE</scope>
    <source>
        <strain evidence="2">Expedition CK06-06</strain>
    </source>
</reference>
<dbReference type="PROSITE" id="PS50106">
    <property type="entry name" value="PDZ"/>
    <property type="match status" value="1"/>
</dbReference>
<dbReference type="SUPFAM" id="SSF50156">
    <property type="entry name" value="PDZ domain-like"/>
    <property type="match status" value="1"/>
</dbReference>
<dbReference type="InterPro" id="IPR001478">
    <property type="entry name" value="PDZ"/>
</dbReference>
<comment type="caution">
    <text evidence="2">The sequence shown here is derived from an EMBL/GenBank/DDBJ whole genome shotgun (WGS) entry which is preliminary data.</text>
</comment>
<feature type="non-terminal residue" evidence="2">
    <location>
        <position position="1"/>
    </location>
</feature>
<dbReference type="SMART" id="SM00228">
    <property type="entry name" value="PDZ"/>
    <property type="match status" value="1"/>
</dbReference>
<evidence type="ECO:0000313" key="2">
    <source>
        <dbReference type="EMBL" id="GAG18647.1"/>
    </source>
</evidence>
<dbReference type="AlphaFoldDB" id="X0W5R7"/>
<name>X0W5R7_9ZZZZ</name>
<dbReference type="Gene3D" id="2.30.42.10">
    <property type="match status" value="1"/>
</dbReference>
<organism evidence="2">
    <name type="scientific">marine sediment metagenome</name>
    <dbReference type="NCBI Taxonomy" id="412755"/>
    <lineage>
        <taxon>unclassified sequences</taxon>
        <taxon>metagenomes</taxon>
        <taxon>ecological metagenomes</taxon>
    </lineage>
</organism>
<dbReference type="EMBL" id="BARS01038091">
    <property type="protein sequence ID" value="GAG18647.1"/>
    <property type="molecule type" value="Genomic_DNA"/>
</dbReference>
<proteinExistence type="predicted"/>
<feature type="domain" description="PDZ" evidence="1">
    <location>
        <begin position="31"/>
        <end position="121"/>
    </location>
</feature>
<dbReference type="InterPro" id="IPR036034">
    <property type="entry name" value="PDZ_sf"/>
</dbReference>
<evidence type="ECO:0000259" key="1">
    <source>
        <dbReference type="PROSITE" id="PS50106"/>
    </source>
</evidence>
<dbReference type="Pfam" id="PF13180">
    <property type="entry name" value="PDZ_2"/>
    <property type="match status" value="1"/>
</dbReference>
<accession>X0W5R7</accession>
<sequence length="134" mass="14340">DKIDRAGAGKIARFMGLVMRGLLTSDEEPGFKEMTRPEKQGARAGLRAYLGTIPDYSQGDIEGLKLSGVTKGAPADKAGIVAGDVIVSLAGKEVKNIYDYTYVIEALKIGDEVGVEVLRGTERVKLKITPSSRD</sequence>
<protein>
    <recommendedName>
        <fullName evidence="1">PDZ domain-containing protein</fullName>
    </recommendedName>
</protein>